<dbReference type="SUPFAM" id="SSF52172">
    <property type="entry name" value="CheY-like"/>
    <property type="match status" value="1"/>
</dbReference>
<evidence type="ECO:0000256" key="2">
    <source>
        <dbReference type="PROSITE-ProRule" id="PRU00169"/>
    </source>
</evidence>
<dbReference type="RefSeq" id="WP_182959861.1">
    <property type="nucleotide sequence ID" value="NZ_JABEQM010000010.1"/>
</dbReference>
<feature type="modified residue" description="4-aspartylphosphate" evidence="2">
    <location>
        <position position="56"/>
    </location>
</feature>
<dbReference type="SMART" id="SM00448">
    <property type="entry name" value="REC"/>
    <property type="match status" value="1"/>
</dbReference>
<dbReference type="Gene3D" id="3.40.50.2300">
    <property type="match status" value="1"/>
</dbReference>
<evidence type="ECO:0000259" key="3">
    <source>
        <dbReference type="PROSITE" id="PS50110"/>
    </source>
</evidence>
<keyword evidence="5" id="KW-1185">Reference proteome</keyword>
<dbReference type="InterPro" id="IPR001789">
    <property type="entry name" value="Sig_transdc_resp-reg_receiver"/>
</dbReference>
<comment type="caution">
    <text evidence="4">The sequence shown here is derived from an EMBL/GenBank/DDBJ whole genome shotgun (WGS) entry which is preliminary data.</text>
</comment>
<dbReference type="PROSITE" id="PS50110">
    <property type="entry name" value="RESPONSE_REGULATORY"/>
    <property type="match status" value="1"/>
</dbReference>
<evidence type="ECO:0000313" key="4">
    <source>
        <dbReference type="EMBL" id="MBB2202498.1"/>
    </source>
</evidence>
<reference evidence="4 5" key="1">
    <citation type="submission" date="2020-04" db="EMBL/GenBank/DDBJ databases">
        <title>Description of novel Gluconacetobacter.</title>
        <authorList>
            <person name="Sombolestani A."/>
        </authorList>
    </citation>
    <scope>NUCLEOTIDE SEQUENCE [LARGE SCALE GENOMIC DNA]</scope>
    <source>
        <strain evidence="4 5">LMG 27802</strain>
    </source>
</reference>
<sequence length="124" mass="13472">MTIAPILLVEDDFLIRTMLATYLRLRGGFTVIEAETAPDALAVIDAQDDIAILLTDIRVPGELDGSGIAARARRKWPDLPVVYVSGYAKAPGGSTPEGKRDSYIAKPYEPSTVLKRVRFILGQA</sequence>
<accession>A0A7W4K8V2</accession>
<dbReference type="Proteomes" id="UP000578030">
    <property type="component" value="Unassembled WGS sequence"/>
</dbReference>
<evidence type="ECO:0000256" key="1">
    <source>
        <dbReference type="ARBA" id="ARBA00022553"/>
    </source>
</evidence>
<name>A0A7W4K8V2_9PROT</name>
<dbReference type="InterPro" id="IPR011006">
    <property type="entry name" value="CheY-like_superfamily"/>
</dbReference>
<protein>
    <submittedName>
        <fullName evidence="4">Response regulator</fullName>
    </submittedName>
</protein>
<evidence type="ECO:0000313" key="5">
    <source>
        <dbReference type="Proteomes" id="UP000578030"/>
    </source>
</evidence>
<dbReference type="PANTHER" id="PTHR44591">
    <property type="entry name" value="STRESS RESPONSE REGULATOR PROTEIN 1"/>
    <property type="match status" value="1"/>
</dbReference>
<feature type="domain" description="Response regulatory" evidence="3">
    <location>
        <begin position="5"/>
        <end position="121"/>
    </location>
</feature>
<dbReference type="InterPro" id="IPR050595">
    <property type="entry name" value="Bact_response_regulator"/>
</dbReference>
<dbReference type="EMBL" id="JABEQM010000010">
    <property type="protein sequence ID" value="MBB2202498.1"/>
    <property type="molecule type" value="Genomic_DNA"/>
</dbReference>
<dbReference type="AlphaFoldDB" id="A0A7W4K8V2"/>
<keyword evidence="1 2" id="KW-0597">Phosphoprotein</keyword>
<gene>
    <name evidence="4" type="ORF">HLH28_13100</name>
</gene>
<proteinExistence type="predicted"/>
<organism evidence="4 5">
    <name type="scientific">Gluconacetobacter tumulisoli</name>
    <dbReference type="NCBI Taxonomy" id="1286189"/>
    <lineage>
        <taxon>Bacteria</taxon>
        <taxon>Pseudomonadati</taxon>
        <taxon>Pseudomonadota</taxon>
        <taxon>Alphaproteobacteria</taxon>
        <taxon>Acetobacterales</taxon>
        <taxon>Acetobacteraceae</taxon>
        <taxon>Gluconacetobacter</taxon>
    </lineage>
</organism>
<dbReference type="GO" id="GO:0000160">
    <property type="term" value="P:phosphorelay signal transduction system"/>
    <property type="evidence" value="ECO:0007669"/>
    <property type="project" value="InterPro"/>
</dbReference>
<dbReference type="PANTHER" id="PTHR44591:SF3">
    <property type="entry name" value="RESPONSE REGULATORY DOMAIN-CONTAINING PROTEIN"/>
    <property type="match status" value="1"/>
</dbReference>
<dbReference type="Pfam" id="PF00072">
    <property type="entry name" value="Response_reg"/>
    <property type="match status" value="1"/>
</dbReference>